<evidence type="ECO:0000256" key="8">
    <source>
        <dbReference type="ARBA" id="ARBA00022723"/>
    </source>
</evidence>
<comment type="pathway">
    <text evidence="3 16">Phospholipid metabolism; phosphatidylglycerol biosynthesis; phosphatidylglycerol from CDP-diacylglycerol: step 1/2.</text>
</comment>
<evidence type="ECO:0000256" key="10">
    <source>
        <dbReference type="ARBA" id="ARBA00022801"/>
    </source>
</evidence>
<evidence type="ECO:0000256" key="14">
    <source>
        <dbReference type="ARBA" id="ARBA00023264"/>
    </source>
</evidence>
<evidence type="ECO:0000256" key="5">
    <source>
        <dbReference type="ARBA" id="ARBA00010682"/>
    </source>
</evidence>
<comment type="function">
    <text evidence="2 16">Functions in the biosynthesis of the anionic phospholipids phosphatidylglycerol and cardiolipin.</text>
</comment>
<dbReference type="NCBIfam" id="TIGR03413">
    <property type="entry name" value="GSH_gloB"/>
    <property type="match status" value="1"/>
</dbReference>
<evidence type="ECO:0000256" key="6">
    <source>
        <dbReference type="ARBA" id="ARBA00022516"/>
    </source>
</evidence>
<keyword evidence="13 16" id="KW-0594">Phospholipid biosynthesis</keyword>
<proteinExistence type="inferred from homology"/>
<dbReference type="CDD" id="cd09137">
    <property type="entry name" value="PLDc_PGS1_euk_2"/>
    <property type="match status" value="1"/>
</dbReference>
<evidence type="ECO:0000256" key="2">
    <source>
        <dbReference type="ARBA" id="ARBA00003537"/>
    </source>
</evidence>
<evidence type="ECO:0000313" key="18">
    <source>
        <dbReference type="EMBL" id="KAF7265681.1"/>
    </source>
</evidence>
<dbReference type="GO" id="GO:0019243">
    <property type="term" value="P:methylglyoxal catabolic process to D-lactate via S-lactoyl-glutathione"/>
    <property type="evidence" value="ECO:0007669"/>
    <property type="project" value="InterPro"/>
</dbReference>
<keyword evidence="6 16" id="KW-0444">Lipid biosynthesis</keyword>
<dbReference type="HAMAP" id="MF_01374">
    <property type="entry name" value="Glyoxalase_2"/>
    <property type="match status" value="1"/>
</dbReference>
<dbReference type="CDD" id="cd09135">
    <property type="entry name" value="PLDc_PGS1_euk_1"/>
    <property type="match status" value="1"/>
</dbReference>
<dbReference type="SUPFAM" id="SSF56024">
    <property type="entry name" value="Phospholipase D/nuclease"/>
    <property type="match status" value="1"/>
</dbReference>
<keyword evidence="14 16" id="KW-1208">Phospholipid metabolism</keyword>
<reference evidence="18" key="1">
    <citation type="submission" date="2020-08" db="EMBL/GenBank/DDBJ databases">
        <title>Genome sequencing and assembly of the red palm weevil Rhynchophorus ferrugineus.</title>
        <authorList>
            <person name="Dias G.B."/>
            <person name="Bergman C.M."/>
            <person name="Manee M."/>
        </authorList>
    </citation>
    <scope>NUCLEOTIDE SEQUENCE</scope>
    <source>
        <strain evidence="18">AA-2017</strain>
        <tissue evidence="18">Whole larva</tissue>
    </source>
</reference>
<keyword evidence="16" id="KW-0496">Mitochondrion</keyword>
<evidence type="ECO:0000256" key="4">
    <source>
        <dbReference type="ARBA" id="ARBA00006759"/>
    </source>
</evidence>
<keyword evidence="16" id="KW-0067">ATP-binding</keyword>
<keyword evidence="19" id="KW-1185">Reference proteome</keyword>
<gene>
    <name evidence="18" type="ORF">GWI33_020765</name>
</gene>
<evidence type="ECO:0000256" key="1">
    <source>
        <dbReference type="ARBA" id="ARBA00001947"/>
    </source>
</evidence>
<keyword evidence="16" id="KW-0547">Nucleotide-binding</keyword>
<evidence type="ECO:0000256" key="3">
    <source>
        <dbReference type="ARBA" id="ARBA00005042"/>
    </source>
</evidence>
<dbReference type="PANTHER" id="PTHR12586:SF1">
    <property type="entry name" value="CDP-DIACYLGLYCEROL--GLYCEROL-3-PHOSPHATE 3-PHOSPHATIDYLTRANSFERASE, MITOCHONDRIAL"/>
    <property type="match status" value="1"/>
</dbReference>
<evidence type="ECO:0000256" key="7">
    <source>
        <dbReference type="ARBA" id="ARBA00022679"/>
    </source>
</evidence>
<dbReference type="Pfam" id="PF16123">
    <property type="entry name" value="HAGH_C"/>
    <property type="match status" value="1"/>
</dbReference>
<keyword evidence="10" id="KW-0378">Hydrolase</keyword>
<evidence type="ECO:0000313" key="19">
    <source>
        <dbReference type="Proteomes" id="UP000625711"/>
    </source>
</evidence>
<dbReference type="FunFam" id="3.60.15.10:FF:000019">
    <property type="entry name" value="Hydroxyacylglutathione hydrolase, mitochondrial"/>
    <property type="match status" value="1"/>
</dbReference>
<keyword evidence="12 16" id="KW-0443">Lipid metabolism</keyword>
<feature type="domain" description="PLD phosphodiesterase" evidence="17">
    <location>
        <begin position="176"/>
        <end position="202"/>
    </location>
</feature>
<dbReference type="SUPFAM" id="SSF56281">
    <property type="entry name" value="Metallo-hydrolase/oxidoreductase"/>
    <property type="match status" value="1"/>
</dbReference>
<keyword evidence="8" id="KW-0479">Metal-binding</keyword>
<dbReference type="InterPro" id="IPR017782">
    <property type="entry name" value="Hydroxyacylglutathione_Hdrlase"/>
</dbReference>
<evidence type="ECO:0000256" key="13">
    <source>
        <dbReference type="ARBA" id="ARBA00023209"/>
    </source>
</evidence>
<dbReference type="OrthoDB" id="10250191at2759"/>
<dbReference type="UniPathway" id="UPA00084">
    <property type="reaction ID" value="UER00503"/>
</dbReference>
<dbReference type="SMART" id="SM00155">
    <property type="entry name" value="PLDc"/>
    <property type="match status" value="1"/>
</dbReference>
<comment type="similarity">
    <text evidence="4">Belongs to the metallo-beta-lactamase superfamily. Glyoxalase II family.</text>
</comment>
<dbReference type="GO" id="GO:0008444">
    <property type="term" value="F:CDP-diacylglycerol-glycerol-3-phosphate 3-phosphatidyltransferase activity"/>
    <property type="evidence" value="ECO:0007669"/>
    <property type="project" value="UniProtKB-EC"/>
</dbReference>
<dbReference type="GO" id="GO:0032049">
    <property type="term" value="P:cardiolipin biosynthetic process"/>
    <property type="evidence" value="ECO:0007669"/>
    <property type="project" value="InterPro"/>
</dbReference>
<comment type="similarity">
    <text evidence="5 16">Belongs to the CDP-alcohol phosphatidyltransferase class-II family.</text>
</comment>
<dbReference type="InterPro" id="IPR001736">
    <property type="entry name" value="PLipase_D/transphosphatidylase"/>
</dbReference>
<dbReference type="GO" id="GO:0005739">
    <property type="term" value="C:mitochondrion"/>
    <property type="evidence" value="ECO:0007669"/>
    <property type="project" value="UniProtKB-SubCell"/>
</dbReference>
<name>A0A834M2X8_RHYFE</name>
<dbReference type="EMBL" id="JAACXV010014584">
    <property type="protein sequence ID" value="KAF7265681.1"/>
    <property type="molecule type" value="Genomic_DNA"/>
</dbReference>
<dbReference type="InterPro" id="IPR036866">
    <property type="entry name" value="RibonucZ/Hydroxyglut_hydro"/>
</dbReference>
<comment type="caution">
    <text evidence="18">The sequence shown here is derived from an EMBL/GenBank/DDBJ whole genome shotgun (WGS) entry which is preliminary data.</text>
</comment>
<evidence type="ECO:0000256" key="9">
    <source>
        <dbReference type="ARBA" id="ARBA00022737"/>
    </source>
</evidence>
<keyword evidence="7 16" id="KW-0808">Transferase</keyword>
<evidence type="ECO:0000256" key="11">
    <source>
        <dbReference type="ARBA" id="ARBA00022833"/>
    </source>
</evidence>
<comment type="subcellular location">
    <subcellularLocation>
        <location evidence="16">Mitochondrion</location>
    </subcellularLocation>
</comment>
<organism evidence="18 19">
    <name type="scientific">Rhynchophorus ferrugineus</name>
    <name type="common">Red palm weevil</name>
    <name type="synonym">Curculio ferrugineus</name>
    <dbReference type="NCBI Taxonomy" id="354439"/>
    <lineage>
        <taxon>Eukaryota</taxon>
        <taxon>Metazoa</taxon>
        <taxon>Ecdysozoa</taxon>
        <taxon>Arthropoda</taxon>
        <taxon>Hexapoda</taxon>
        <taxon>Insecta</taxon>
        <taxon>Pterygota</taxon>
        <taxon>Neoptera</taxon>
        <taxon>Endopterygota</taxon>
        <taxon>Coleoptera</taxon>
        <taxon>Polyphaga</taxon>
        <taxon>Cucujiformia</taxon>
        <taxon>Curculionidae</taxon>
        <taxon>Dryophthorinae</taxon>
        <taxon>Rhynchophorus</taxon>
    </lineage>
</organism>
<dbReference type="CDD" id="cd07723">
    <property type="entry name" value="hydroxyacylglutathione_hydrolase_MBL-fold"/>
    <property type="match status" value="1"/>
</dbReference>
<keyword evidence="9" id="KW-0677">Repeat</keyword>
<dbReference type="GO" id="GO:0005524">
    <property type="term" value="F:ATP binding"/>
    <property type="evidence" value="ECO:0007669"/>
    <property type="project" value="UniProtKB-KW"/>
</dbReference>
<dbReference type="InterPro" id="IPR035680">
    <property type="entry name" value="Clx_II_MBL"/>
</dbReference>
<comment type="cofactor">
    <cofactor evidence="1">
        <name>Zn(2+)</name>
        <dbReference type="ChEBI" id="CHEBI:29105"/>
    </cofactor>
</comment>
<accession>A0A834M2X8</accession>
<comment type="catalytic activity">
    <reaction evidence="15 16">
        <text>a CDP-1,2-diacyl-sn-glycerol + sn-glycerol 3-phosphate = a 1,2-diacyl-sn-glycero-3-phospho-(1'-sn-glycero-3'-phosphate) + CMP + H(+)</text>
        <dbReference type="Rhea" id="RHEA:12593"/>
        <dbReference type="ChEBI" id="CHEBI:15378"/>
        <dbReference type="ChEBI" id="CHEBI:57597"/>
        <dbReference type="ChEBI" id="CHEBI:58332"/>
        <dbReference type="ChEBI" id="CHEBI:60110"/>
        <dbReference type="ChEBI" id="CHEBI:60377"/>
        <dbReference type="EC" id="2.7.8.5"/>
    </reaction>
</comment>
<dbReference type="InterPro" id="IPR025202">
    <property type="entry name" value="PLD-like_dom"/>
</dbReference>
<dbReference type="Proteomes" id="UP000625711">
    <property type="component" value="Unassembled WGS sequence"/>
</dbReference>
<dbReference type="AlphaFoldDB" id="A0A834M2X8"/>
<dbReference type="Pfam" id="PF13091">
    <property type="entry name" value="PLDc_2"/>
    <property type="match status" value="1"/>
</dbReference>
<dbReference type="PROSITE" id="PS50035">
    <property type="entry name" value="PLD"/>
    <property type="match status" value="1"/>
</dbReference>
<dbReference type="PANTHER" id="PTHR12586">
    <property type="entry name" value="CDP-DIACYLGLYCEROL--SERINE O-PHOSPHATIDYLTRANSFERASE"/>
    <property type="match status" value="1"/>
</dbReference>
<dbReference type="Gene3D" id="3.30.870.10">
    <property type="entry name" value="Endonuclease Chain A"/>
    <property type="match status" value="2"/>
</dbReference>
<dbReference type="InterPro" id="IPR032282">
    <property type="entry name" value="HAGH_C"/>
</dbReference>
<keyword evidence="11" id="KW-0862">Zinc</keyword>
<evidence type="ECO:0000256" key="16">
    <source>
        <dbReference type="RuleBase" id="RU365024"/>
    </source>
</evidence>
<evidence type="ECO:0000256" key="12">
    <source>
        <dbReference type="ARBA" id="ARBA00023098"/>
    </source>
</evidence>
<dbReference type="Gene3D" id="3.60.15.10">
    <property type="entry name" value="Ribonuclease Z/Hydroxyacylglutathione hydrolase-like"/>
    <property type="match status" value="1"/>
</dbReference>
<dbReference type="SMART" id="SM00849">
    <property type="entry name" value="Lactamase_B"/>
    <property type="match status" value="1"/>
</dbReference>
<evidence type="ECO:0000259" key="17">
    <source>
        <dbReference type="PROSITE" id="PS50035"/>
    </source>
</evidence>
<dbReference type="GO" id="GO:0004416">
    <property type="term" value="F:hydroxyacylglutathione hydrolase activity"/>
    <property type="evidence" value="ECO:0007669"/>
    <property type="project" value="InterPro"/>
</dbReference>
<protein>
    <recommendedName>
        <fullName evidence="16">CDP-diacylglycerol--glycerol-3-phosphate 3-phosphatidyltransferase</fullName>
        <ecNumber evidence="16">2.7.8.5</ecNumber>
    </recommendedName>
</protein>
<dbReference type="EC" id="2.7.8.5" evidence="16"/>
<dbReference type="GO" id="GO:0031123">
    <property type="term" value="P:RNA 3'-end processing"/>
    <property type="evidence" value="ECO:0007669"/>
    <property type="project" value="UniProtKB-ARBA"/>
</dbReference>
<evidence type="ECO:0000256" key="15">
    <source>
        <dbReference type="ARBA" id="ARBA00048586"/>
    </source>
</evidence>
<dbReference type="InterPro" id="IPR016270">
    <property type="entry name" value="PGS1"/>
</dbReference>
<dbReference type="GO" id="GO:0046872">
    <property type="term" value="F:metal ion binding"/>
    <property type="evidence" value="ECO:0007669"/>
    <property type="project" value="UniProtKB-KW"/>
</dbReference>
<sequence length="773" mass="87975">MTNIIYLVCIAMIRRIINSVIEGTIQNPHESLIYSHPFTKTDTSHFKWLSSVAPCFPVSSKNVQIITEPKQFYETLIQYCTTASERITLVSLYLGVGELENKLVTALKTNQHFKDKKLKVNILLDYVRGSRDKQNSRTVLQPLLQSNETNCTVSLYHTPHLRGLLKKYMPNRFNEIVGLQHMKLYIFDDTIIISGANLSNDYFTNRQDRYFVIQDRKLTDFYCGLVQRVQNFSLKMDKDDRISLSANCKACPYKGNKNNFIEYAGDLIEQYLEDSRREQNTIQFQGCDTWIFPTVQMGQLGIEHDSYVTEKILAEAPRNSYLKIATGYFNLTSQYMNTLIYDTQANCEILMAHPKANGFLGAKGIAGGIPYAYSLIAKKFKELYEKKNQGTRIRLFEYLKNGWTYHAKGLWYYPPNSQFPCMTIIGSPNFGERSVEHLHNECIQLYNRSQIAHTERKIPLWINIFGYRVLYKKSLMSYLLPNKLIQGLTAAYFKVLAFKSVGLRGSHSSHINISLPKMKVTVLPALSDNYMYLISDENTKEAAIVDPVAPDTVLEAIQNEGVNLTKILTTHHHWDHAGGNEELVKKLQNPVEVYGGDNRIGALTNKVKDGDKFKIGDISVECLFTPCHTTGHICYYLKDTKGQSAVFTGDTLFIGGCGRFFEGTAEQMYSALVEKLANLPDDTLVFCGHEYTQQNLKFARHVESENRDILKAIADADQKRNQGVPTVPSTIANEKRINPFMRVMMGTVQRHASCSDAIATMHAIRKEKDSFKA</sequence>
<dbReference type="Pfam" id="PF00753">
    <property type="entry name" value="Lactamase_B"/>
    <property type="match status" value="1"/>
</dbReference>
<dbReference type="InterPro" id="IPR001279">
    <property type="entry name" value="Metallo-B-lactamas"/>
</dbReference>